<dbReference type="SUPFAM" id="SSF53474">
    <property type="entry name" value="alpha/beta-Hydrolases"/>
    <property type="match status" value="1"/>
</dbReference>
<comment type="caution">
    <text evidence="1">The sequence shown here is derived from an EMBL/GenBank/DDBJ whole genome shotgun (WGS) entry which is preliminary data.</text>
</comment>
<dbReference type="eggNOG" id="COG1075">
    <property type="taxonomic scope" value="Bacteria"/>
</dbReference>
<dbReference type="Proteomes" id="UP000005297">
    <property type="component" value="Unassembled WGS sequence"/>
</dbReference>
<reference evidence="1 2" key="1">
    <citation type="submission" date="2006-09" db="EMBL/GenBank/DDBJ databases">
        <authorList>
            <person name="Emerson D."/>
            <person name="Ferriera S."/>
            <person name="Johnson J."/>
            <person name="Kravitz S."/>
            <person name="Halpern A."/>
            <person name="Remington K."/>
            <person name="Beeson K."/>
            <person name="Tran B."/>
            <person name="Rogers Y.-H."/>
            <person name="Friedman R."/>
            <person name="Venter J.C."/>
        </authorList>
    </citation>
    <scope>NUCLEOTIDE SEQUENCE [LARGE SCALE GENOMIC DNA]</scope>
    <source>
        <strain evidence="1 2">PV-1</strain>
    </source>
</reference>
<dbReference type="GO" id="GO:0008233">
    <property type="term" value="F:peptidase activity"/>
    <property type="evidence" value="ECO:0007669"/>
    <property type="project" value="UniProtKB-KW"/>
</dbReference>
<keyword evidence="2" id="KW-1185">Reference proteome</keyword>
<evidence type="ECO:0000313" key="1">
    <source>
        <dbReference type="EMBL" id="EAU54942.1"/>
    </source>
</evidence>
<keyword evidence="1" id="KW-0378">Hydrolase</keyword>
<dbReference type="InParanoid" id="Q0EZU2"/>
<name>Q0EZU2_9PROT</name>
<sequence length="319" mass="35957">MAHVTFIHGIGNKPEQKELLTRWRRALANAATPLDLSAEGVTSEMVYWADVLYAEPVSSDTYEESSSEGSDIEGVAGETEVVSLSQSTDTDESLWISAIAQRLGTESFNLYDHSEAQSSFSAPEGSFANELERIPLPWVVKKEFLRRFIRDVHHYLFNSTSTPRPGETYEVQTEIRKRFIEKLKLADGKAGPHIVVSHSMGTVIAYDCLKRVPECPCVDALITIGSPLGIDEIQDKLKPEWSRNDGFPQEKVISDWNNFFDPLDIVSRLDTHLANDYKREGVEVILDQRQSNDGLWRHDVEKYLKGREVSSAIEQLLEG</sequence>
<protein>
    <submittedName>
        <fullName evidence="1">Serine protease, subtilase family protein</fullName>
    </submittedName>
</protein>
<dbReference type="AlphaFoldDB" id="Q0EZU2"/>
<dbReference type="STRING" id="314344.AL013_12805"/>
<organism evidence="1 2">
    <name type="scientific">Mariprofundus ferrooxydans PV-1</name>
    <dbReference type="NCBI Taxonomy" id="314345"/>
    <lineage>
        <taxon>Bacteria</taxon>
        <taxon>Pseudomonadati</taxon>
        <taxon>Pseudomonadota</taxon>
        <taxon>Candidatius Mariprofundia</taxon>
        <taxon>Mariprofundales</taxon>
        <taxon>Mariprofundaceae</taxon>
        <taxon>Mariprofundus</taxon>
    </lineage>
</organism>
<dbReference type="EMBL" id="AATS01000005">
    <property type="protein sequence ID" value="EAU54942.1"/>
    <property type="molecule type" value="Genomic_DNA"/>
</dbReference>
<dbReference type="HOGENOM" id="CLU_070813_1_0_0"/>
<proteinExistence type="predicted"/>
<dbReference type="RefSeq" id="WP_009849443.1">
    <property type="nucleotide sequence ID" value="NZ_DS022294.1"/>
</dbReference>
<keyword evidence="1" id="KW-0645">Protease</keyword>
<evidence type="ECO:0000313" key="2">
    <source>
        <dbReference type="Proteomes" id="UP000005297"/>
    </source>
</evidence>
<gene>
    <name evidence="1" type="ORF">SPV1_09613</name>
</gene>
<accession>Q0EZU2</accession>
<dbReference type="GO" id="GO:0006508">
    <property type="term" value="P:proteolysis"/>
    <property type="evidence" value="ECO:0007669"/>
    <property type="project" value="UniProtKB-KW"/>
</dbReference>
<dbReference type="Gene3D" id="3.40.50.1820">
    <property type="entry name" value="alpha/beta hydrolase"/>
    <property type="match status" value="1"/>
</dbReference>
<dbReference type="OrthoDB" id="980024at2"/>
<dbReference type="InterPro" id="IPR029058">
    <property type="entry name" value="AB_hydrolase_fold"/>
</dbReference>